<evidence type="ECO:0000256" key="1">
    <source>
        <dbReference type="SAM" id="Phobius"/>
    </source>
</evidence>
<dbReference type="PROSITE" id="PS51257">
    <property type="entry name" value="PROKAR_LIPOPROTEIN"/>
    <property type="match status" value="1"/>
</dbReference>
<name>A0A7T4WEQ2_9PROT</name>
<gene>
    <name evidence="2" type="ORF">H2515_01670</name>
</gene>
<keyword evidence="1" id="KW-0812">Transmembrane</keyword>
<organism evidence="2 3">
    <name type="scientific">Acidithiobacillus ferrivorans</name>
    <dbReference type="NCBI Taxonomy" id="160808"/>
    <lineage>
        <taxon>Bacteria</taxon>
        <taxon>Pseudomonadati</taxon>
        <taxon>Pseudomonadota</taxon>
        <taxon>Acidithiobacillia</taxon>
        <taxon>Acidithiobacillales</taxon>
        <taxon>Acidithiobacillaceae</taxon>
        <taxon>Acidithiobacillus</taxon>
    </lineage>
</organism>
<keyword evidence="1" id="KW-1133">Transmembrane helix</keyword>
<evidence type="ECO:0000313" key="2">
    <source>
        <dbReference type="EMBL" id="QQD73072.1"/>
    </source>
</evidence>
<accession>A0A7T4WEQ2</accession>
<dbReference type="AlphaFoldDB" id="A0A7T4WEQ2"/>
<feature type="transmembrane region" description="Helical" evidence="1">
    <location>
        <begin position="20"/>
        <end position="40"/>
    </location>
</feature>
<dbReference type="Proteomes" id="UP000595420">
    <property type="component" value="Chromosome"/>
</dbReference>
<sequence length="118" mass="12783">METVRLAVPKEVAHRHKRGWILLSIITGGLGCAAALWVIIFQNGPIKAVPLPPAPAQHVSDRARKNVVTKPIVIRSKQVVTPVEAPAVSNPAVANMIRQVQEMQQKVQGMEAEAENGQ</sequence>
<dbReference type="EMBL" id="CP059488">
    <property type="protein sequence ID" value="QQD73072.1"/>
    <property type="molecule type" value="Genomic_DNA"/>
</dbReference>
<protein>
    <submittedName>
        <fullName evidence="2">Uncharacterized protein</fullName>
    </submittedName>
</protein>
<keyword evidence="1" id="KW-0472">Membrane</keyword>
<evidence type="ECO:0000313" key="3">
    <source>
        <dbReference type="Proteomes" id="UP000595420"/>
    </source>
</evidence>
<reference evidence="2 3" key="1">
    <citation type="submission" date="2020-07" db="EMBL/GenBank/DDBJ databases">
        <title>Complete genome sequence analysis of Acidithiobacillus ferrivorans XJFY6S-08 reveals extreme environmental adaptation to alpine acid mine drainage.</title>
        <authorList>
            <person name="Yan L."/>
            <person name="Ni Y."/>
        </authorList>
    </citation>
    <scope>NUCLEOTIDE SEQUENCE [LARGE SCALE GENOMIC DNA]</scope>
    <source>
        <strain evidence="2 3">XJFY6S-08</strain>
    </source>
</reference>
<proteinExistence type="predicted"/>